<dbReference type="EMBL" id="BLYO01000329">
    <property type="protein sequence ID" value="GFO99823.1"/>
    <property type="molecule type" value="Genomic_DNA"/>
</dbReference>
<evidence type="ECO:0008006" key="4">
    <source>
        <dbReference type="Google" id="ProtNLM"/>
    </source>
</evidence>
<comment type="caution">
    <text evidence="2">The sequence shown here is derived from an EMBL/GenBank/DDBJ whole genome shotgun (WGS) entry which is preliminary data.</text>
</comment>
<dbReference type="Proteomes" id="UP000618094">
    <property type="component" value="Unassembled WGS sequence"/>
</dbReference>
<accession>A0A8H9FA11</accession>
<name>A0A8H9FA11_LACHE</name>
<feature type="transmembrane region" description="Helical" evidence="1">
    <location>
        <begin position="69"/>
        <end position="93"/>
    </location>
</feature>
<proteinExistence type="predicted"/>
<dbReference type="AlphaFoldDB" id="A0A8H9FA11"/>
<feature type="transmembrane region" description="Helical" evidence="1">
    <location>
        <begin position="15"/>
        <end position="48"/>
    </location>
</feature>
<organism evidence="2 3">
    <name type="scientific">Lactobacillus helveticus</name>
    <name type="common">Lactobacillus suntoryeus</name>
    <dbReference type="NCBI Taxonomy" id="1587"/>
    <lineage>
        <taxon>Bacteria</taxon>
        <taxon>Bacillati</taxon>
        <taxon>Bacillota</taxon>
        <taxon>Bacilli</taxon>
        <taxon>Lactobacillales</taxon>
        <taxon>Lactobacillaceae</taxon>
        <taxon>Lactobacillus</taxon>
    </lineage>
</organism>
<keyword evidence="1" id="KW-0472">Membrane</keyword>
<sequence length="114" mass="12494">MYGLQLLWDLLPGKYPALILAIANLSLIQISSELVFIWSGVVALFIIFKPLKIVPIKEKAIKMHASKKLITFVSVVFGLVVITSIITNIMYLVGVNAHAPVIVSHRGVDNKNGV</sequence>
<protein>
    <recommendedName>
        <fullName evidence="4">Glycerophosphodiester phosphodiesterase</fullName>
    </recommendedName>
</protein>
<evidence type="ECO:0000313" key="3">
    <source>
        <dbReference type="Proteomes" id="UP000618094"/>
    </source>
</evidence>
<evidence type="ECO:0000256" key="1">
    <source>
        <dbReference type="SAM" id="Phobius"/>
    </source>
</evidence>
<keyword evidence="1" id="KW-1133">Transmembrane helix</keyword>
<reference evidence="2" key="1">
    <citation type="submission" date="2020-07" db="EMBL/GenBank/DDBJ databases">
        <title>Draft genome sequence of Lactobacillus helveticus strain H-8.</title>
        <authorList>
            <person name="Endo A."/>
            <person name="Maeno S."/>
            <person name="Kido Y."/>
        </authorList>
    </citation>
    <scope>NUCLEOTIDE SEQUENCE</scope>
    <source>
        <strain evidence="2">H-8</strain>
    </source>
</reference>
<gene>
    <name evidence="2" type="ORF">LHEH8_15790</name>
</gene>
<keyword evidence="1" id="KW-0812">Transmembrane</keyword>
<evidence type="ECO:0000313" key="2">
    <source>
        <dbReference type="EMBL" id="GFO99823.1"/>
    </source>
</evidence>